<keyword evidence="7 12" id="KW-0560">Oxidoreductase</keyword>
<evidence type="ECO:0000256" key="8">
    <source>
        <dbReference type="ARBA" id="ARBA00023004"/>
    </source>
</evidence>
<keyword evidence="3 12" id="KW-0444">Lipid biosynthesis</keyword>
<keyword evidence="5" id="KW-0276">Fatty acid metabolism</keyword>
<evidence type="ECO:0000313" key="16">
    <source>
        <dbReference type="RefSeq" id="XP_017780909.1"/>
    </source>
</evidence>
<evidence type="ECO:0000256" key="12">
    <source>
        <dbReference type="RuleBase" id="RU000581"/>
    </source>
</evidence>
<comment type="domain">
    <text evidence="12">The histidine box domains are involved in binding the catalytic metal ions.</text>
</comment>
<organism evidence="15 16">
    <name type="scientific">Nicrophorus vespilloides</name>
    <name type="common">Boreal carrion beetle</name>
    <dbReference type="NCBI Taxonomy" id="110193"/>
    <lineage>
        <taxon>Eukaryota</taxon>
        <taxon>Metazoa</taxon>
        <taxon>Ecdysozoa</taxon>
        <taxon>Arthropoda</taxon>
        <taxon>Hexapoda</taxon>
        <taxon>Insecta</taxon>
        <taxon>Pterygota</taxon>
        <taxon>Neoptera</taxon>
        <taxon>Endopterygota</taxon>
        <taxon>Coleoptera</taxon>
        <taxon>Polyphaga</taxon>
        <taxon>Staphyliniformia</taxon>
        <taxon>Silphidae</taxon>
        <taxon>Nicrophorinae</taxon>
        <taxon>Nicrophorus</taxon>
    </lineage>
</organism>
<feature type="domain" description="Fatty acid desaturase" evidence="14">
    <location>
        <begin position="65"/>
        <end position="269"/>
    </location>
</feature>
<evidence type="ECO:0000256" key="7">
    <source>
        <dbReference type="ARBA" id="ARBA00023002"/>
    </source>
</evidence>
<dbReference type="RefSeq" id="XP_017780909.1">
    <property type="nucleotide sequence ID" value="XM_017925420.1"/>
</dbReference>
<evidence type="ECO:0000256" key="1">
    <source>
        <dbReference type="ARBA" id="ARBA00004141"/>
    </source>
</evidence>
<dbReference type="PANTHER" id="PTHR11351">
    <property type="entry name" value="ACYL-COA DESATURASE"/>
    <property type="match status" value="1"/>
</dbReference>
<comment type="cofactor">
    <cofactor evidence="12">
        <name>Fe(2+)</name>
        <dbReference type="ChEBI" id="CHEBI:29033"/>
    </cofactor>
</comment>
<keyword evidence="6 13" id="KW-1133">Transmembrane helix</keyword>
<evidence type="ECO:0000256" key="11">
    <source>
        <dbReference type="ARBA" id="ARBA00023160"/>
    </source>
</evidence>
<evidence type="ECO:0000256" key="5">
    <source>
        <dbReference type="ARBA" id="ARBA00022832"/>
    </source>
</evidence>
<proteinExistence type="inferred from homology"/>
<dbReference type="CDD" id="cd03505">
    <property type="entry name" value="Delta9-FADS-like"/>
    <property type="match status" value="1"/>
</dbReference>
<sequence length="351" mass="40923">MSLAFHSHIEIVGGGKSSQPETNEDRKRKYEWDIVWRNIIAFIVLHVLSFHGVYVALRDWKIGILLFAYAYGLLVAQGITAGAHRLWSHRSYKAKLPLRILLLFFQTTAFQNSVFVWVRDHRMHHKFTDTDADPHNAKRGFFFSHMGWLFVKKQKEVKEKGKVIDMTDITNDPILMFQHRYYAPLMLICCFLIPTLIPVYLWHEDLYPSFAMAAAFRYIFSVHSTWLVNSAAHIYGMKPYDRNIGPTENKLVSHLACGEGWHNYHHVFPWDYKTSELGNYRLNLTLAFIDLCAKFGWAYDLKTVPHEVVTRRALRTGDGSRKIRIKEIWGWGDEDMTIEDTEAALIINKSQ</sequence>
<comment type="similarity">
    <text evidence="2 12">Belongs to the fatty acid desaturase type 1 family.</text>
</comment>
<evidence type="ECO:0000256" key="9">
    <source>
        <dbReference type="ARBA" id="ARBA00023098"/>
    </source>
</evidence>
<evidence type="ECO:0000313" key="15">
    <source>
        <dbReference type="Proteomes" id="UP000695000"/>
    </source>
</evidence>
<dbReference type="PRINTS" id="PR00075">
    <property type="entry name" value="FACDDSATRASE"/>
</dbReference>
<dbReference type="InterPro" id="IPR015876">
    <property type="entry name" value="Acyl-CoA_DS"/>
</dbReference>
<dbReference type="Pfam" id="PF00487">
    <property type="entry name" value="FA_desaturase"/>
    <property type="match status" value="1"/>
</dbReference>
<evidence type="ECO:0000259" key="14">
    <source>
        <dbReference type="Pfam" id="PF00487"/>
    </source>
</evidence>
<keyword evidence="10 13" id="KW-0472">Membrane</keyword>
<reference evidence="16" key="1">
    <citation type="submission" date="2025-08" db="UniProtKB">
        <authorList>
            <consortium name="RefSeq"/>
        </authorList>
    </citation>
    <scope>IDENTIFICATION</scope>
    <source>
        <tissue evidence="16">Whole Larva</tissue>
    </source>
</reference>
<evidence type="ECO:0000256" key="3">
    <source>
        <dbReference type="ARBA" id="ARBA00022516"/>
    </source>
</evidence>
<dbReference type="GeneID" id="108565803"/>
<feature type="transmembrane region" description="Helical" evidence="13">
    <location>
        <begin position="34"/>
        <end position="57"/>
    </location>
</feature>
<gene>
    <name evidence="16" type="primary">LOC108565803</name>
</gene>
<name>A0ABM1N259_NICVS</name>
<keyword evidence="9" id="KW-0443">Lipid metabolism</keyword>
<dbReference type="InterPro" id="IPR005804">
    <property type="entry name" value="FA_desaturase_dom"/>
</dbReference>
<dbReference type="Proteomes" id="UP000695000">
    <property type="component" value="Unplaced"/>
</dbReference>
<feature type="transmembrane region" description="Helical" evidence="13">
    <location>
        <begin position="181"/>
        <end position="201"/>
    </location>
</feature>
<keyword evidence="4 12" id="KW-0812">Transmembrane</keyword>
<evidence type="ECO:0000256" key="13">
    <source>
        <dbReference type="SAM" id="Phobius"/>
    </source>
</evidence>
<keyword evidence="15" id="KW-1185">Reference proteome</keyword>
<protein>
    <submittedName>
        <fullName evidence="16">Acyl-CoA Delta(11) desaturase-like</fullName>
    </submittedName>
</protein>
<evidence type="ECO:0000256" key="2">
    <source>
        <dbReference type="ARBA" id="ARBA00009295"/>
    </source>
</evidence>
<keyword evidence="11 12" id="KW-0275">Fatty acid biosynthesis</keyword>
<feature type="transmembrane region" description="Helical" evidence="13">
    <location>
        <begin position="96"/>
        <end position="118"/>
    </location>
</feature>
<feature type="transmembrane region" description="Helical" evidence="13">
    <location>
        <begin position="64"/>
        <end position="84"/>
    </location>
</feature>
<evidence type="ECO:0000256" key="4">
    <source>
        <dbReference type="ARBA" id="ARBA00022692"/>
    </source>
</evidence>
<feature type="transmembrane region" description="Helical" evidence="13">
    <location>
        <begin position="207"/>
        <end position="228"/>
    </location>
</feature>
<dbReference type="PANTHER" id="PTHR11351:SF98">
    <property type="entry name" value="RE43130P"/>
    <property type="match status" value="1"/>
</dbReference>
<evidence type="ECO:0000256" key="10">
    <source>
        <dbReference type="ARBA" id="ARBA00023136"/>
    </source>
</evidence>
<comment type="subcellular location">
    <subcellularLocation>
        <location evidence="1">Membrane</location>
        <topology evidence="1">Multi-pass membrane protein</topology>
    </subcellularLocation>
</comment>
<accession>A0ABM1N259</accession>
<keyword evidence="8" id="KW-0408">Iron</keyword>
<evidence type="ECO:0000256" key="6">
    <source>
        <dbReference type="ARBA" id="ARBA00022989"/>
    </source>
</evidence>